<evidence type="ECO:0008006" key="4">
    <source>
        <dbReference type="Google" id="ProtNLM"/>
    </source>
</evidence>
<feature type="signal peptide" evidence="1">
    <location>
        <begin position="1"/>
        <end position="22"/>
    </location>
</feature>
<dbReference type="EMBL" id="AGEL01000014">
    <property type="protein sequence ID" value="EHO15754.1"/>
    <property type="molecule type" value="Genomic_DNA"/>
</dbReference>
<name>A0AA37DFH9_9FIRM</name>
<comment type="caution">
    <text evidence="2">The sequence shown here is derived from an EMBL/GenBank/DDBJ whole genome shotgun (WGS) entry which is preliminary data.</text>
</comment>
<evidence type="ECO:0000256" key="1">
    <source>
        <dbReference type="SAM" id="SignalP"/>
    </source>
</evidence>
<accession>A0AA37DFH9</accession>
<evidence type="ECO:0000313" key="3">
    <source>
        <dbReference type="Proteomes" id="UP000018466"/>
    </source>
</evidence>
<reference evidence="2 3" key="1">
    <citation type="submission" date="2011-10" db="EMBL/GenBank/DDBJ databases">
        <title>The Genome Sequence of Lachnospiraceae bacterium ACC2.</title>
        <authorList>
            <consortium name="The Broad Institute Genome Sequencing Platform"/>
            <person name="Earl A."/>
            <person name="Ward D."/>
            <person name="Feldgarden M."/>
            <person name="Gevers D."/>
            <person name="Sizova M."/>
            <person name="Hazen A."/>
            <person name="Epstein S."/>
            <person name="Young S.K."/>
            <person name="Zeng Q."/>
            <person name="Gargeya S."/>
            <person name="Fitzgerald M."/>
            <person name="Haas B."/>
            <person name="Abouelleil A."/>
            <person name="Alvarado L."/>
            <person name="Arachchi H.M."/>
            <person name="Berlin A."/>
            <person name="Brown A."/>
            <person name="Chapman S.B."/>
            <person name="Chen Z."/>
            <person name="Dunbar C."/>
            <person name="Freedman E."/>
            <person name="Gearin G."/>
            <person name="Goldberg J."/>
            <person name="Griggs A."/>
            <person name="Gujja S."/>
            <person name="Heiman D."/>
            <person name="Howarth C."/>
            <person name="Larson L."/>
            <person name="Lui A."/>
            <person name="MacDonald P.J.P."/>
            <person name="Montmayeur A."/>
            <person name="Murphy C."/>
            <person name="Neiman D."/>
            <person name="Pearson M."/>
            <person name="Priest M."/>
            <person name="Roberts A."/>
            <person name="Saif S."/>
            <person name="Shea T."/>
            <person name="Shenoy N."/>
            <person name="Sisk P."/>
            <person name="Stolte C."/>
            <person name="Sykes S."/>
            <person name="Wortman J."/>
            <person name="Nusbaum C."/>
            <person name="Birren B."/>
        </authorList>
    </citation>
    <scope>NUCLEOTIDE SEQUENCE [LARGE SCALE GENOMIC DNA]</scope>
    <source>
        <strain evidence="2 3">ACC2</strain>
    </source>
</reference>
<proteinExistence type="predicted"/>
<keyword evidence="1" id="KW-0732">Signal</keyword>
<dbReference type="Proteomes" id="UP000018466">
    <property type="component" value="Unassembled WGS sequence"/>
</dbReference>
<dbReference type="RefSeq" id="WP_009533497.1">
    <property type="nucleotide sequence ID" value="NZ_CAJPPX010000072.1"/>
</dbReference>
<organism evidence="2 3">
    <name type="scientific">Stomatobaculum longum</name>
    <dbReference type="NCBI Taxonomy" id="796942"/>
    <lineage>
        <taxon>Bacteria</taxon>
        <taxon>Bacillati</taxon>
        <taxon>Bacillota</taxon>
        <taxon>Clostridia</taxon>
        <taxon>Lachnospirales</taxon>
        <taxon>Lachnospiraceae</taxon>
        <taxon>Stomatobaculum</taxon>
    </lineage>
</organism>
<protein>
    <recommendedName>
        <fullName evidence="4">Lipoprotein</fullName>
    </recommendedName>
</protein>
<sequence>MKRRGRGFVLALTIGFFSCWMAACGSLGGKTKAQPSAEEEIGSEAPGTACRFRDFTAEPVQVGCEPGATEEETR</sequence>
<keyword evidence="3" id="KW-1185">Reference proteome</keyword>
<evidence type="ECO:0000313" key="2">
    <source>
        <dbReference type="EMBL" id="EHO15754.1"/>
    </source>
</evidence>
<dbReference type="AlphaFoldDB" id="A0AA37DFH9"/>
<dbReference type="PROSITE" id="PS51257">
    <property type="entry name" value="PROKAR_LIPOPROTEIN"/>
    <property type="match status" value="1"/>
</dbReference>
<dbReference type="GeneID" id="86941397"/>
<gene>
    <name evidence="2" type="ORF">HMPREF9623_01665</name>
</gene>
<feature type="chain" id="PRO_5041316585" description="Lipoprotein" evidence="1">
    <location>
        <begin position="23"/>
        <end position="74"/>
    </location>
</feature>